<dbReference type="GO" id="GO:0000723">
    <property type="term" value="P:telomere maintenance"/>
    <property type="evidence" value="ECO:0007669"/>
    <property type="project" value="InterPro"/>
</dbReference>
<keyword evidence="1" id="KW-0227">DNA damage</keyword>
<feature type="region of interest" description="Disordered" evidence="2">
    <location>
        <begin position="344"/>
        <end position="385"/>
    </location>
</feature>
<organism evidence="4 5">
    <name type="scientific">Phytophthora megakarya</name>
    <dbReference type="NCBI Taxonomy" id="4795"/>
    <lineage>
        <taxon>Eukaryota</taxon>
        <taxon>Sar</taxon>
        <taxon>Stramenopiles</taxon>
        <taxon>Oomycota</taxon>
        <taxon>Peronosporomycetes</taxon>
        <taxon>Peronosporales</taxon>
        <taxon>Peronosporaceae</taxon>
        <taxon>Phytophthora</taxon>
    </lineage>
</organism>
<feature type="non-terminal residue" evidence="4">
    <location>
        <position position="385"/>
    </location>
</feature>
<dbReference type="SUPFAM" id="SSF52540">
    <property type="entry name" value="P-loop containing nucleoside triphosphate hydrolases"/>
    <property type="match status" value="1"/>
</dbReference>
<dbReference type="Pfam" id="PF05970">
    <property type="entry name" value="PIF1"/>
    <property type="match status" value="1"/>
</dbReference>
<accession>A0A225UGJ3</accession>
<dbReference type="GO" id="GO:0006281">
    <property type="term" value="P:DNA repair"/>
    <property type="evidence" value="ECO:0007669"/>
    <property type="project" value="UniProtKB-KW"/>
</dbReference>
<dbReference type="GO" id="GO:0043139">
    <property type="term" value="F:5'-3' DNA helicase activity"/>
    <property type="evidence" value="ECO:0007669"/>
    <property type="project" value="UniProtKB-EC"/>
</dbReference>
<dbReference type="GO" id="GO:0006310">
    <property type="term" value="P:DNA recombination"/>
    <property type="evidence" value="ECO:0007669"/>
    <property type="project" value="UniProtKB-KW"/>
</dbReference>
<evidence type="ECO:0000313" key="5">
    <source>
        <dbReference type="Proteomes" id="UP000198211"/>
    </source>
</evidence>
<dbReference type="EC" id="5.6.2.3" evidence="1"/>
<dbReference type="Gene3D" id="3.40.50.300">
    <property type="entry name" value="P-loop containing nucleotide triphosphate hydrolases"/>
    <property type="match status" value="1"/>
</dbReference>
<gene>
    <name evidence="4" type="ORF">PHMEG_00039100</name>
</gene>
<evidence type="ECO:0000256" key="2">
    <source>
        <dbReference type="SAM" id="MobiDB-lite"/>
    </source>
</evidence>
<comment type="catalytic activity">
    <reaction evidence="1">
        <text>ATP + H2O = ADP + phosphate + H(+)</text>
        <dbReference type="Rhea" id="RHEA:13065"/>
        <dbReference type="ChEBI" id="CHEBI:15377"/>
        <dbReference type="ChEBI" id="CHEBI:15378"/>
        <dbReference type="ChEBI" id="CHEBI:30616"/>
        <dbReference type="ChEBI" id="CHEBI:43474"/>
        <dbReference type="ChEBI" id="CHEBI:456216"/>
        <dbReference type="EC" id="5.6.2.3"/>
    </reaction>
</comment>
<dbReference type="PANTHER" id="PTHR10492">
    <property type="match status" value="1"/>
</dbReference>
<keyword evidence="1" id="KW-0067">ATP-binding</keyword>
<dbReference type="InterPro" id="IPR010285">
    <property type="entry name" value="DNA_helicase_pif1-like_DEAD"/>
</dbReference>
<keyword evidence="1" id="KW-0234">DNA repair</keyword>
<keyword evidence="1" id="KW-0378">Hydrolase</keyword>
<keyword evidence="1" id="KW-0547">Nucleotide-binding</keyword>
<comment type="cofactor">
    <cofactor evidence="1">
        <name>Mg(2+)</name>
        <dbReference type="ChEBI" id="CHEBI:18420"/>
    </cofactor>
</comment>
<keyword evidence="1 4" id="KW-0347">Helicase</keyword>
<dbReference type="PANTHER" id="PTHR10492:SF57">
    <property type="entry name" value="ATP-DEPENDENT DNA HELICASE"/>
    <property type="match status" value="1"/>
</dbReference>
<keyword evidence="5" id="KW-1185">Reference proteome</keyword>
<comment type="similarity">
    <text evidence="1">Belongs to the helicase family.</text>
</comment>
<feature type="compositionally biased region" description="Acidic residues" evidence="2">
    <location>
        <begin position="369"/>
        <end position="378"/>
    </location>
</feature>
<name>A0A225UGJ3_9STRA</name>
<reference evidence="5" key="1">
    <citation type="submission" date="2017-03" db="EMBL/GenBank/DDBJ databases">
        <title>Phytopthora megakarya and P. palmivora, two closely related causual agents of cacao black pod achieved similar genome size and gene model numbers by different mechanisms.</title>
        <authorList>
            <person name="Ali S."/>
            <person name="Shao J."/>
            <person name="Larry D.J."/>
            <person name="Kronmiller B."/>
            <person name="Shen D."/>
            <person name="Strem M.D."/>
            <person name="Melnick R.L."/>
            <person name="Guiltinan M.J."/>
            <person name="Tyler B.M."/>
            <person name="Meinhardt L.W."/>
            <person name="Bailey B.A."/>
        </authorList>
    </citation>
    <scope>NUCLEOTIDE SEQUENCE [LARGE SCALE GENOMIC DNA]</scope>
    <source>
        <strain evidence="5">zdho120</strain>
    </source>
</reference>
<evidence type="ECO:0000313" key="4">
    <source>
        <dbReference type="EMBL" id="OWY92051.1"/>
    </source>
</evidence>
<proteinExistence type="inferred from homology"/>
<dbReference type="GO" id="GO:0016887">
    <property type="term" value="F:ATP hydrolysis activity"/>
    <property type="evidence" value="ECO:0007669"/>
    <property type="project" value="RHEA"/>
</dbReference>
<protein>
    <recommendedName>
        <fullName evidence="1">ATP-dependent DNA helicase</fullName>
        <ecNumber evidence="1">5.6.2.3</ecNumber>
    </recommendedName>
</protein>
<dbReference type="AlphaFoldDB" id="A0A225UGJ3"/>
<dbReference type="InterPro" id="IPR027417">
    <property type="entry name" value="P-loop_NTPase"/>
</dbReference>
<evidence type="ECO:0000259" key="3">
    <source>
        <dbReference type="Pfam" id="PF05970"/>
    </source>
</evidence>
<sequence>MPYALRQLFGTILVYSLPDHASALWDRFKKDFSEDYFKSIVERDCQNNIERDEVRLRMAEYKCLKWVAEYLLSNGKTLDMYGLPELSTYRDVSEEVDRDDTDARDAVANEIATYEPEDLARTTALADQMNENQKEVFDKVIEAVDHPVDGQKLFFVDGQGGTGKWFLLEQLIAHVRLQMEVAIDVASSEIAATLLTGGHTAHSTFRIPLKLSEFSTCSLPWQSQKAELIRNASLIIWDEAPMMHRACFETVDRSFGDIMKNDLEPFGANGDHRQILPVLKSATRAETLETCFKSSPLWNHLKKVRLTENMRGRYPINSDISESDICLLREMCIIPEERGHYRWDEEEHKESEDMEAPPNFNLLPAIEAPLEEGETNPDDDLRERN</sequence>
<dbReference type="EMBL" id="NBNE01018901">
    <property type="protein sequence ID" value="OWY92051.1"/>
    <property type="molecule type" value="Genomic_DNA"/>
</dbReference>
<dbReference type="OrthoDB" id="105827at2759"/>
<evidence type="ECO:0000256" key="1">
    <source>
        <dbReference type="RuleBase" id="RU363044"/>
    </source>
</evidence>
<keyword evidence="1" id="KW-0233">DNA recombination</keyword>
<dbReference type="Proteomes" id="UP000198211">
    <property type="component" value="Unassembled WGS sequence"/>
</dbReference>
<feature type="domain" description="DNA helicase Pif1-like DEAD-box helicase" evidence="3">
    <location>
        <begin position="128"/>
        <end position="315"/>
    </location>
</feature>
<comment type="caution">
    <text evidence="4">The sequence shown here is derived from an EMBL/GenBank/DDBJ whole genome shotgun (WGS) entry which is preliminary data.</text>
</comment>
<dbReference type="GO" id="GO:0005524">
    <property type="term" value="F:ATP binding"/>
    <property type="evidence" value="ECO:0007669"/>
    <property type="project" value="UniProtKB-KW"/>
</dbReference>